<dbReference type="PANTHER" id="PTHR23113">
    <property type="entry name" value="GUANINE NUCLEOTIDE EXCHANGE FACTOR"/>
    <property type="match status" value="1"/>
</dbReference>
<dbReference type="EMBL" id="BQXS01011022">
    <property type="protein sequence ID" value="GKT35591.1"/>
    <property type="molecule type" value="Genomic_DNA"/>
</dbReference>
<comment type="caution">
    <text evidence="5">The sequence shown here is derived from an EMBL/GenBank/DDBJ whole genome shotgun (WGS) entry which is preliminary data.</text>
</comment>
<dbReference type="PROSITE" id="PS50009">
    <property type="entry name" value="RASGEF_CAT"/>
    <property type="match status" value="1"/>
</dbReference>
<dbReference type="Pfam" id="PF00617">
    <property type="entry name" value="RasGEF"/>
    <property type="match status" value="1"/>
</dbReference>
<name>A0ABQ5KSZ9_9EUKA</name>
<keyword evidence="1 2" id="KW-0344">Guanine-nucleotide releasing factor</keyword>
<evidence type="ECO:0000313" key="5">
    <source>
        <dbReference type="EMBL" id="GKT35591.1"/>
    </source>
</evidence>
<feature type="compositionally biased region" description="Low complexity" evidence="3">
    <location>
        <begin position="80"/>
        <end position="105"/>
    </location>
</feature>
<keyword evidence="6" id="KW-1185">Reference proteome</keyword>
<feature type="region of interest" description="Disordered" evidence="3">
    <location>
        <begin position="76"/>
        <end position="107"/>
    </location>
</feature>
<dbReference type="InterPro" id="IPR001895">
    <property type="entry name" value="RASGEF_cat_dom"/>
</dbReference>
<evidence type="ECO:0000256" key="2">
    <source>
        <dbReference type="PROSITE-ProRule" id="PRU00168"/>
    </source>
</evidence>
<dbReference type="SMART" id="SM00147">
    <property type="entry name" value="RasGEF"/>
    <property type="match status" value="1"/>
</dbReference>
<protein>
    <submittedName>
        <fullName evidence="5">Ras-like guanine nucleotide exchange factor like protein</fullName>
    </submittedName>
</protein>
<dbReference type="InterPro" id="IPR008937">
    <property type="entry name" value="Ras-like_GEF"/>
</dbReference>
<organism evidence="5 6">
    <name type="scientific">Aduncisulcus paluster</name>
    <dbReference type="NCBI Taxonomy" id="2918883"/>
    <lineage>
        <taxon>Eukaryota</taxon>
        <taxon>Metamonada</taxon>
        <taxon>Carpediemonas-like organisms</taxon>
        <taxon>Aduncisulcus</taxon>
    </lineage>
</organism>
<proteinExistence type="predicted"/>
<accession>A0ABQ5KSZ9</accession>
<dbReference type="InterPro" id="IPR023578">
    <property type="entry name" value="Ras_GEF_dom_sf"/>
</dbReference>
<dbReference type="Gene3D" id="1.10.840.10">
    <property type="entry name" value="Ras guanine-nucleotide exchange factors catalytic domain"/>
    <property type="match status" value="1"/>
</dbReference>
<dbReference type="SUPFAM" id="SSF48366">
    <property type="entry name" value="Ras GEF"/>
    <property type="match status" value="1"/>
</dbReference>
<feature type="domain" description="Ras-GEF" evidence="4">
    <location>
        <begin position="305"/>
        <end position="549"/>
    </location>
</feature>
<evidence type="ECO:0000259" key="4">
    <source>
        <dbReference type="PROSITE" id="PS50009"/>
    </source>
</evidence>
<dbReference type="Proteomes" id="UP001057375">
    <property type="component" value="Unassembled WGS sequence"/>
</dbReference>
<reference evidence="5" key="1">
    <citation type="submission" date="2022-03" db="EMBL/GenBank/DDBJ databases">
        <title>Draft genome sequence of Aduncisulcus paluster, a free-living microaerophilic Fornicata.</title>
        <authorList>
            <person name="Yuyama I."/>
            <person name="Kume K."/>
            <person name="Tamura T."/>
            <person name="Inagaki Y."/>
            <person name="Hashimoto T."/>
        </authorList>
    </citation>
    <scope>NUCLEOTIDE SEQUENCE</scope>
    <source>
        <strain evidence="5">NY0171</strain>
    </source>
</reference>
<evidence type="ECO:0000313" key="6">
    <source>
        <dbReference type="Proteomes" id="UP001057375"/>
    </source>
</evidence>
<evidence type="ECO:0000256" key="1">
    <source>
        <dbReference type="ARBA" id="ARBA00022658"/>
    </source>
</evidence>
<dbReference type="InterPro" id="IPR036964">
    <property type="entry name" value="RASGEF_cat_dom_sf"/>
</dbReference>
<sequence>MSHQHGYNSSLSYKGAIPNHDLFSRIPLLTMFIGPIPKHIHSSAYATLKKEALKDDTKGNPTPCLVISFPTPPPITIKLTSGPESSSTGATSPTSSSPASLSTSPRDSLLHTSPFLSLISRDGLPLRFTRSGSVLRVSEPPLVREGKASSRRGSLLGITSPIASSPLPLKDAISMSPLKSDISSSGKVTEEADDHDALEPLPELHAVSDDSVASVDLKERDEDITRGDGVVKEIHSPEIPRPTSSLSTVATSHLSGEEEEEEEEIEPIKVTDVIDDSPEITSKTSLPKVKKSVLPFLFPSISSFSTENLADAVCSYTSEPYYKVTPREVVSQSFTNPKNRFASPNLVCLVDRFNHTTSFLVVSLLGESDPKVRSKVLGRYIKAAKLCVDRGNFQAMYCFISALKIDAVDRLKIDMVPSVRRLYTDLSPLVGTNEGNVRMKKMILGTHGKYNPKKGEYEGTTACVPFPGMFFKVIVYACELDRYVDGYLFNMQRAALCYNATFGFLRYQAQGFRDWIRDSQSKQVRKMIIEHDYLETQQFYDLSYRILPKE</sequence>
<dbReference type="PANTHER" id="PTHR23113:SF99">
    <property type="entry name" value="RASGEF DOMAIN-CONTAINING PROTEIN"/>
    <property type="match status" value="1"/>
</dbReference>
<evidence type="ECO:0000256" key="3">
    <source>
        <dbReference type="SAM" id="MobiDB-lite"/>
    </source>
</evidence>
<gene>
    <name evidence="5" type="ORF">ADUPG1_008720</name>
</gene>